<accession>A0A8X6QYB3</accession>
<dbReference type="Proteomes" id="UP000887013">
    <property type="component" value="Unassembled WGS sequence"/>
</dbReference>
<proteinExistence type="predicted"/>
<organism evidence="2 3">
    <name type="scientific">Nephila pilipes</name>
    <name type="common">Giant wood spider</name>
    <name type="synonym">Nephila maculata</name>
    <dbReference type="NCBI Taxonomy" id="299642"/>
    <lineage>
        <taxon>Eukaryota</taxon>
        <taxon>Metazoa</taxon>
        <taxon>Ecdysozoa</taxon>
        <taxon>Arthropoda</taxon>
        <taxon>Chelicerata</taxon>
        <taxon>Arachnida</taxon>
        <taxon>Araneae</taxon>
        <taxon>Araneomorphae</taxon>
        <taxon>Entelegynae</taxon>
        <taxon>Araneoidea</taxon>
        <taxon>Nephilidae</taxon>
        <taxon>Nephila</taxon>
    </lineage>
</organism>
<sequence>MAKTGLWSLEKYSSVQIAAFLSPLVIANSIVEEMPLLWYGILVGSLRTSTFRSKVWVILKIKFPIAVGFLLLHDLCLAFKSPTARQMSLLLKICFVHLEWSCLVFGETVDCTYCNGFSFNFYYGEFNRASEEDSTMVRY</sequence>
<comment type="caution">
    <text evidence="2">The sequence shown here is derived from an EMBL/GenBank/DDBJ whole genome shotgun (WGS) entry which is preliminary data.</text>
</comment>
<reference evidence="2" key="1">
    <citation type="submission" date="2020-08" db="EMBL/GenBank/DDBJ databases">
        <title>Multicomponent nature underlies the extraordinary mechanical properties of spider dragline silk.</title>
        <authorList>
            <person name="Kono N."/>
            <person name="Nakamura H."/>
            <person name="Mori M."/>
            <person name="Yoshida Y."/>
            <person name="Ohtoshi R."/>
            <person name="Malay A.D."/>
            <person name="Moran D.A.P."/>
            <person name="Tomita M."/>
            <person name="Numata K."/>
            <person name="Arakawa K."/>
        </authorList>
    </citation>
    <scope>NUCLEOTIDE SEQUENCE</scope>
</reference>
<keyword evidence="1" id="KW-1133">Transmembrane helix</keyword>
<keyword evidence="3" id="KW-1185">Reference proteome</keyword>
<protein>
    <submittedName>
        <fullName evidence="2">Uncharacterized protein</fullName>
    </submittedName>
</protein>
<keyword evidence="1" id="KW-0472">Membrane</keyword>
<dbReference type="EMBL" id="BMAW01036308">
    <property type="protein sequence ID" value="GFU43483.1"/>
    <property type="molecule type" value="Genomic_DNA"/>
</dbReference>
<feature type="transmembrane region" description="Helical" evidence="1">
    <location>
        <begin position="55"/>
        <end position="79"/>
    </location>
</feature>
<feature type="transmembrane region" description="Helical" evidence="1">
    <location>
        <begin position="12"/>
        <end position="31"/>
    </location>
</feature>
<evidence type="ECO:0000313" key="3">
    <source>
        <dbReference type="Proteomes" id="UP000887013"/>
    </source>
</evidence>
<name>A0A8X6QYB3_NEPPI</name>
<evidence type="ECO:0000256" key="1">
    <source>
        <dbReference type="SAM" id="Phobius"/>
    </source>
</evidence>
<evidence type="ECO:0000313" key="2">
    <source>
        <dbReference type="EMBL" id="GFU43483.1"/>
    </source>
</evidence>
<keyword evidence="1" id="KW-0812">Transmembrane</keyword>
<dbReference type="AlphaFoldDB" id="A0A8X6QYB3"/>
<gene>
    <name evidence="2" type="ORF">NPIL_487981</name>
</gene>